<keyword evidence="8 10" id="KW-0460">Magnesium</keyword>
<comment type="catalytic activity">
    <reaction evidence="9 10 11">
        <text>adenosine(37) in tRNA + dimethylallyl diphosphate = N(6)-dimethylallyladenosine(37) in tRNA + diphosphate</text>
        <dbReference type="Rhea" id="RHEA:26482"/>
        <dbReference type="Rhea" id="RHEA-COMP:10162"/>
        <dbReference type="Rhea" id="RHEA-COMP:10375"/>
        <dbReference type="ChEBI" id="CHEBI:33019"/>
        <dbReference type="ChEBI" id="CHEBI:57623"/>
        <dbReference type="ChEBI" id="CHEBI:74411"/>
        <dbReference type="ChEBI" id="CHEBI:74415"/>
        <dbReference type="EC" id="2.5.1.75"/>
    </reaction>
</comment>
<evidence type="ECO:0000256" key="10">
    <source>
        <dbReference type="HAMAP-Rule" id="MF_00185"/>
    </source>
</evidence>
<evidence type="ECO:0000256" key="4">
    <source>
        <dbReference type="ARBA" id="ARBA00022679"/>
    </source>
</evidence>
<dbReference type="AlphaFoldDB" id="A0A934NJM2"/>
<dbReference type="Gene3D" id="1.10.20.140">
    <property type="match status" value="1"/>
</dbReference>
<dbReference type="GO" id="GO:0052381">
    <property type="term" value="F:tRNA dimethylallyltransferase activity"/>
    <property type="evidence" value="ECO:0007669"/>
    <property type="project" value="UniProtKB-UniRule"/>
</dbReference>
<comment type="subunit">
    <text evidence="10">Monomer.</text>
</comment>
<evidence type="ECO:0000256" key="8">
    <source>
        <dbReference type="ARBA" id="ARBA00022842"/>
    </source>
</evidence>
<evidence type="ECO:0000256" key="13">
    <source>
        <dbReference type="RuleBase" id="RU003785"/>
    </source>
</evidence>
<comment type="similarity">
    <text evidence="3 10 13">Belongs to the IPP transferase family.</text>
</comment>
<keyword evidence="5 10" id="KW-0819">tRNA processing</keyword>
<evidence type="ECO:0000256" key="1">
    <source>
        <dbReference type="ARBA" id="ARBA00001946"/>
    </source>
</evidence>
<feature type="region of interest" description="Interaction with substrate tRNA" evidence="10">
    <location>
        <begin position="37"/>
        <end position="40"/>
    </location>
</feature>
<dbReference type="PANTHER" id="PTHR11088">
    <property type="entry name" value="TRNA DIMETHYLALLYLTRANSFERASE"/>
    <property type="match status" value="1"/>
</dbReference>
<dbReference type="HAMAP" id="MF_00185">
    <property type="entry name" value="IPP_trans"/>
    <property type="match status" value="1"/>
</dbReference>
<dbReference type="InterPro" id="IPR039657">
    <property type="entry name" value="Dimethylallyltransferase"/>
</dbReference>
<comment type="caution">
    <text evidence="10">Lacks conserved residue(s) required for the propagation of feature annotation.</text>
</comment>
<dbReference type="Pfam" id="PF01715">
    <property type="entry name" value="IPPT"/>
    <property type="match status" value="1"/>
</dbReference>
<dbReference type="SUPFAM" id="SSF52540">
    <property type="entry name" value="P-loop containing nucleoside triphosphate hydrolases"/>
    <property type="match status" value="1"/>
</dbReference>
<reference evidence="14 15" key="1">
    <citation type="submission" date="2020-10" db="EMBL/GenBank/DDBJ databases">
        <title>Ca. Dormibacterota MAGs.</title>
        <authorList>
            <person name="Montgomery K."/>
        </authorList>
    </citation>
    <scope>NUCLEOTIDE SEQUENCE [LARGE SCALE GENOMIC DNA]</scope>
    <source>
        <strain evidence="14">Mitchell_Peninsula_5</strain>
    </source>
</reference>
<evidence type="ECO:0000313" key="14">
    <source>
        <dbReference type="EMBL" id="MBJ7609684.1"/>
    </source>
</evidence>
<dbReference type="InterPro" id="IPR018022">
    <property type="entry name" value="IPT"/>
</dbReference>
<evidence type="ECO:0000256" key="11">
    <source>
        <dbReference type="RuleBase" id="RU003783"/>
    </source>
</evidence>
<evidence type="ECO:0000256" key="6">
    <source>
        <dbReference type="ARBA" id="ARBA00022741"/>
    </source>
</evidence>
<accession>A0A934NJM2</accession>
<protein>
    <recommendedName>
        <fullName evidence="10">tRNA dimethylallyltransferase</fullName>
        <ecNumber evidence="10">2.5.1.75</ecNumber>
    </recommendedName>
    <alternativeName>
        <fullName evidence="10">Dimethylallyl diphosphate:tRNA dimethylallyltransferase</fullName>
        <shortName evidence="10">DMAPP:tRNA dimethylallyltransferase</shortName>
        <shortName evidence="10">DMATase</shortName>
    </alternativeName>
    <alternativeName>
        <fullName evidence="10">Isopentenyl-diphosphate:tRNA isopentenyltransferase</fullName>
        <shortName evidence="10">IPP transferase</shortName>
        <shortName evidence="10">IPPT</shortName>
        <shortName evidence="10">IPTase</shortName>
    </alternativeName>
</protein>
<comment type="caution">
    <text evidence="14">The sequence shown here is derived from an EMBL/GenBank/DDBJ whole genome shotgun (WGS) entry which is preliminary data.</text>
</comment>
<dbReference type="PANTHER" id="PTHR11088:SF60">
    <property type="entry name" value="TRNA DIMETHYLALLYLTRANSFERASE"/>
    <property type="match status" value="1"/>
</dbReference>
<evidence type="ECO:0000256" key="7">
    <source>
        <dbReference type="ARBA" id="ARBA00022840"/>
    </source>
</evidence>
<evidence type="ECO:0000256" key="2">
    <source>
        <dbReference type="ARBA" id="ARBA00003213"/>
    </source>
</evidence>
<dbReference type="Gene3D" id="3.40.50.300">
    <property type="entry name" value="P-loop containing nucleotide triphosphate hydrolases"/>
    <property type="match status" value="1"/>
</dbReference>
<evidence type="ECO:0000256" key="9">
    <source>
        <dbReference type="ARBA" id="ARBA00049563"/>
    </source>
</evidence>
<name>A0A934NJM2_9BACT</name>
<dbReference type="Proteomes" id="UP000614410">
    <property type="component" value="Unassembled WGS sequence"/>
</dbReference>
<dbReference type="GO" id="GO:0006400">
    <property type="term" value="P:tRNA modification"/>
    <property type="evidence" value="ECO:0007669"/>
    <property type="project" value="TreeGrafter"/>
</dbReference>
<feature type="site" description="Interaction with substrate tRNA" evidence="10">
    <location>
        <position position="103"/>
    </location>
</feature>
<feature type="binding site" evidence="10">
    <location>
        <begin position="12"/>
        <end position="19"/>
    </location>
    <ligand>
        <name>ATP</name>
        <dbReference type="ChEBI" id="CHEBI:30616"/>
    </ligand>
</feature>
<dbReference type="NCBIfam" id="TIGR00174">
    <property type="entry name" value="miaA"/>
    <property type="match status" value="1"/>
</dbReference>
<gene>
    <name evidence="10 14" type="primary">miaA</name>
    <name evidence="14" type="ORF">JF887_09710</name>
</gene>
<sequence>MSAPPPPLAIVGPTATGKTVLGVELARRIGAELVNADSRQVIRRLRVGTAAPTPAELRGVRCHLLDLCEPGEPFSVADWLGHARAALSDLGGRGVPAILVGGTGQYLRALREGWDFDGLAPDETEREGLTATASSAEGLEALAAELTARDPGGAAGLDLANPRRVVRALELLRSGATSLAQARRSQGGVPVRVVVLDAQRALHGEGLAARVDGMFASGGLVAEVEDELRRGTTPAALQRAGIGYTEALELIGGRRDVASARARALQRTQRYVKAQRTWFRHEPATRSIERGPHTSTDDLAEVLLSAVRCSAAAPG</sequence>
<proteinExistence type="inferred from homology"/>
<dbReference type="GO" id="GO:0005524">
    <property type="term" value="F:ATP binding"/>
    <property type="evidence" value="ECO:0007669"/>
    <property type="project" value="UniProtKB-UniRule"/>
</dbReference>
<comment type="cofactor">
    <cofactor evidence="1 10">
        <name>Mg(2+)</name>
        <dbReference type="ChEBI" id="CHEBI:18420"/>
    </cofactor>
</comment>
<dbReference type="EMBL" id="JAEKNN010000050">
    <property type="protein sequence ID" value="MBJ7609684.1"/>
    <property type="molecule type" value="Genomic_DNA"/>
</dbReference>
<dbReference type="EC" id="2.5.1.75" evidence="10"/>
<keyword evidence="6 10" id="KW-0547">Nucleotide-binding</keyword>
<evidence type="ECO:0000256" key="12">
    <source>
        <dbReference type="RuleBase" id="RU003784"/>
    </source>
</evidence>
<evidence type="ECO:0000256" key="3">
    <source>
        <dbReference type="ARBA" id="ARBA00005842"/>
    </source>
</evidence>
<evidence type="ECO:0000313" key="15">
    <source>
        <dbReference type="Proteomes" id="UP000614410"/>
    </source>
</evidence>
<organism evidence="14 15">
    <name type="scientific">Candidatus Amunia macphersoniae</name>
    <dbReference type="NCBI Taxonomy" id="3127014"/>
    <lineage>
        <taxon>Bacteria</taxon>
        <taxon>Bacillati</taxon>
        <taxon>Candidatus Dormiibacterota</taxon>
        <taxon>Candidatus Dormibacteria</taxon>
        <taxon>Candidatus Aeolococcales</taxon>
        <taxon>Candidatus Aeolococcaceae</taxon>
        <taxon>Candidatus Amunia</taxon>
    </lineage>
</organism>
<feature type="binding site" evidence="10">
    <location>
        <begin position="14"/>
        <end position="19"/>
    </location>
    <ligand>
        <name>substrate</name>
    </ligand>
</feature>
<keyword evidence="4 10" id="KW-0808">Transferase</keyword>
<evidence type="ECO:0000256" key="5">
    <source>
        <dbReference type="ARBA" id="ARBA00022694"/>
    </source>
</evidence>
<comment type="function">
    <text evidence="2 10 12">Catalyzes the transfer of a dimethylallyl group onto the adenine at position 37 in tRNAs that read codons beginning with uridine, leading to the formation of N6-(dimethylallyl)adenosine (i(6)A).</text>
</comment>
<feature type="site" description="Interaction with substrate tRNA" evidence="10">
    <location>
        <position position="126"/>
    </location>
</feature>
<keyword evidence="7 10" id="KW-0067">ATP-binding</keyword>
<dbReference type="InterPro" id="IPR027417">
    <property type="entry name" value="P-loop_NTPase"/>
</dbReference>